<proteinExistence type="predicted"/>
<evidence type="ECO:0000256" key="1">
    <source>
        <dbReference type="SAM" id="MobiDB-lite"/>
    </source>
</evidence>
<feature type="region of interest" description="Disordered" evidence="1">
    <location>
        <begin position="36"/>
        <end position="61"/>
    </location>
</feature>
<evidence type="ECO:0000313" key="2">
    <source>
        <dbReference type="EMBL" id="KPI87386.1"/>
    </source>
</evidence>
<evidence type="ECO:0000313" key="3">
    <source>
        <dbReference type="Proteomes" id="UP000038009"/>
    </source>
</evidence>
<sequence>MFRASATVRGVFCTTAVARNFFPLGYSSGPKNKQILSPPNNLDGRTTHHMKKLQGSTDKHPGLVHRDKLKLRCESCRFHWVQDTLVVRCPAQPAEHNQREIWLEPTWTWGKQQPYQYYKYMPVNINPRTGMHLAREDAKGMNNERRSQGLPTKTRLLETERRGISRAITQLGHYNQRWQTRFPFAT</sequence>
<dbReference type="OMA" id="LGIYNQR"/>
<comment type="caution">
    <text evidence="2">The sequence shown here is derived from an EMBL/GenBank/DDBJ whole genome shotgun (WGS) entry which is preliminary data.</text>
</comment>
<gene>
    <name evidence="2" type="ORF">ABL78_3520</name>
</gene>
<keyword evidence="3" id="KW-1185">Reference proteome</keyword>
<dbReference type="EMBL" id="LJSK01000090">
    <property type="protein sequence ID" value="KPI87386.1"/>
    <property type="molecule type" value="Genomic_DNA"/>
</dbReference>
<reference evidence="2 3" key="1">
    <citation type="journal article" date="2015" name="PLoS Pathog.">
        <title>Leptomonas seymouri: Adaptations to the Dixenous Life Cycle Analyzed by Genome Sequencing, Transcriptome Profiling and Co-infection with Leishmania donovani.</title>
        <authorList>
            <person name="Kraeva N."/>
            <person name="Butenko A."/>
            <person name="Hlavacova J."/>
            <person name="Kostygov A."/>
            <person name="Myskova J."/>
            <person name="Grybchuk D."/>
            <person name="Lestinova T."/>
            <person name="Votypka J."/>
            <person name="Volf P."/>
            <person name="Opperdoes F."/>
            <person name="Flegontov P."/>
            <person name="Lukes J."/>
            <person name="Yurchenko V."/>
        </authorList>
    </citation>
    <scope>NUCLEOTIDE SEQUENCE [LARGE SCALE GENOMIC DNA]</scope>
    <source>
        <strain evidence="2 3">ATCC 30220</strain>
    </source>
</reference>
<dbReference type="AlphaFoldDB" id="A0A0N0P698"/>
<protein>
    <submittedName>
        <fullName evidence="2">Uncharacterized protein</fullName>
    </submittedName>
</protein>
<name>A0A0N0P698_LEPSE</name>
<accession>A0A0N0P698</accession>
<dbReference type="VEuPathDB" id="TriTrypDB:Lsey_0090_0040"/>
<dbReference type="OrthoDB" id="275968at2759"/>
<organism evidence="2 3">
    <name type="scientific">Leptomonas seymouri</name>
    <dbReference type="NCBI Taxonomy" id="5684"/>
    <lineage>
        <taxon>Eukaryota</taxon>
        <taxon>Discoba</taxon>
        <taxon>Euglenozoa</taxon>
        <taxon>Kinetoplastea</taxon>
        <taxon>Metakinetoplastina</taxon>
        <taxon>Trypanosomatida</taxon>
        <taxon>Trypanosomatidae</taxon>
        <taxon>Leishmaniinae</taxon>
        <taxon>Leptomonas</taxon>
    </lineage>
</organism>
<dbReference type="Proteomes" id="UP000038009">
    <property type="component" value="Unassembled WGS sequence"/>
</dbReference>